<dbReference type="SUPFAM" id="SSF53850">
    <property type="entry name" value="Periplasmic binding protein-like II"/>
    <property type="match status" value="1"/>
</dbReference>
<organism evidence="1 2">
    <name type="scientific">Thiospirochaeta perfilievii</name>
    <dbReference type="NCBI Taxonomy" id="252967"/>
    <lineage>
        <taxon>Bacteria</taxon>
        <taxon>Pseudomonadati</taxon>
        <taxon>Spirochaetota</taxon>
        <taxon>Spirochaetia</taxon>
        <taxon>Spirochaetales</taxon>
        <taxon>Spirochaetaceae</taxon>
        <taxon>Thiospirochaeta</taxon>
    </lineage>
</organism>
<dbReference type="RefSeq" id="WP_149567307.1">
    <property type="nucleotide sequence ID" value="NZ_CP035807.1"/>
</dbReference>
<dbReference type="Proteomes" id="UP000323824">
    <property type="component" value="Chromosome"/>
</dbReference>
<gene>
    <name evidence="1" type="ORF">EW093_04810</name>
</gene>
<name>A0A5C1QAG8_9SPIO</name>
<accession>A0A5C1QAG8</accession>
<keyword evidence="2" id="KW-1185">Reference proteome</keyword>
<evidence type="ECO:0000313" key="2">
    <source>
        <dbReference type="Proteomes" id="UP000323824"/>
    </source>
</evidence>
<dbReference type="Gene3D" id="3.40.190.10">
    <property type="entry name" value="Periplasmic binding protein-like II"/>
    <property type="match status" value="1"/>
</dbReference>
<evidence type="ECO:0000313" key="1">
    <source>
        <dbReference type="EMBL" id="QEN04050.1"/>
    </source>
</evidence>
<reference evidence="1 2" key="1">
    <citation type="submission" date="2019-02" db="EMBL/GenBank/DDBJ databases">
        <authorList>
            <person name="Fomenkov A."/>
            <person name="Dubinina G."/>
            <person name="Grabovich M."/>
            <person name="Vincze T."/>
            <person name="Roberts R.J."/>
        </authorList>
    </citation>
    <scope>NUCLEOTIDE SEQUENCE [LARGE SCALE GENOMIC DNA]</scope>
    <source>
        <strain evidence="1 2">P</strain>
    </source>
</reference>
<reference evidence="1 2" key="2">
    <citation type="submission" date="2019-09" db="EMBL/GenBank/DDBJ databases">
        <title>Complete Genome Sequence and Methylome Analysis of free living Spirochaetas.</title>
        <authorList>
            <person name="Leshcheva N."/>
            <person name="Mikheeva N."/>
        </authorList>
    </citation>
    <scope>NUCLEOTIDE SEQUENCE [LARGE SCALE GENOMIC DNA]</scope>
    <source>
        <strain evidence="1 2">P</strain>
    </source>
</reference>
<dbReference type="KEGG" id="sper:EW093_04810"/>
<sequence length="213" mass="24527">MKLNNKFENPGTLKAVDAILELRKNRVIPNNTIYEGSFDRQVDLYNNRKAAIIFAFTWSLARFNDDVAKDTVIIPIPRISDESIDTRNFTIGGVSQSICISKKAWADLSKREAIIKLIDWIFSDEVFIARYRESGSFPAKKMDISIIDKPIYIKSANYIKNSEIYDLHEFYFNSLGAFNQFKEANDLLWSGALSRDEFMDMVQNVMGRVVEKN</sequence>
<proteinExistence type="predicted"/>
<protein>
    <submittedName>
        <fullName evidence="1">Extracellular solute-binding protein</fullName>
    </submittedName>
</protein>
<dbReference type="AlphaFoldDB" id="A0A5C1QAG8"/>
<dbReference type="EMBL" id="CP035807">
    <property type="protein sequence ID" value="QEN04050.1"/>
    <property type="molecule type" value="Genomic_DNA"/>
</dbReference>